<protein>
    <submittedName>
        <fullName evidence="2">Gp23</fullName>
    </submittedName>
</protein>
<gene>
    <name evidence="2" type="ORF">SFUL_3709</name>
</gene>
<dbReference type="AlphaFoldDB" id="N0D073"/>
<sequence>MAAMLLDTGRVLTDDDAPEEKIRKLKTRIDARKAGVDERNSLYGGDRPLKFASPEFSEQAGGLFEGFSDNWCKTVPDTLRERLEVTAFEGEDGTTDTEAMRAWKRTRARVDVNLAILDALVVARSHALVWNPSGEQSDITFIPAGEAVVDYAPGTRNLRRSGLRIWSDGSYEFATLFTRAYGGRPPMVYRRQRTLNAGEWGPRTVGLRRSEQVDFVNPMGNEIPLVEIANRSRLHGDPESELDAVAPLQDGINTLWAHLFTAADFAALPQRVVMGMDKPTRDITDPDTGDIIDVEDIPLGRYSKDRLLWLSKNGAQIGQFTAADLKAYLEVISQAVRHIAAQTRTPPQYLLGEMANIAADALEAAESGLVAKASDKQTYFGEDLLEVMRLEALAAGQPARAVSLSMGRTVWRDPQYRSVAQYADALTKYRAIGVPDEALWRMIPGVTEEQVTEWIRMRDAQAQAAAEAASAALSAFGPKDGTDEGEGPEDEEEAA</sequence>
<dbReference type="eggNOG" id="ENOG502Z7TR">
    <property type="taxonomic scope" value="Bacteria"/>
</dbReference>
<evidence type="ECO:0000313" key="2">
    <source>
        <dbReference type="EMBL" id="AGK78627.1"/>
    </source>
</evidence>
<organism evidence="2 3">
    <name type="scientific">Streptomyces microflavus DSM 40593</name>
    <dbReference type="NCBI Taxonomy" id="1303692"/>
    <lineage>
        <taxon>Bacteria</taxon>
        <taxon>Bacillati</taxon>
        <taxon>Actinomycetota</taxon>
        <taxon>Actinomycetes</taxon>
        <taxon>Kitasatosporales</taxon>
        <taxon>Streptomycetaceae</taxon>
        <taxon>Streptomyces</taxon>
    </lineage>
</organism>
<feature type="region of interest" description="Disordered" evidence="1">
    <location>
        <begin position="469"/>
        <end position="495"/>
    </location>
</feature>
<accession>N0D073</accession>
<dbReference type="KEGG" id="sfi:SFUL_3709"/>
<reference evidence="2 3" key="1">
    <citation type="submission" date="2013-04" db="EMBL/GenBank/DDBJ databases">
        <title>Complete genome sequence of Streptomyces fulvissimus.</title>
        <authorList>
            <person name="Myronovskyi M."/>
            <person name="Tokovenko B."/>
            <person name="Manderscheid N."/>
            <person name="Petzke L."/>
            <person name="Luzhetskyy A."/>
        </authorList>
    </citation>
    <scope>NUCLEOTIDE SEQUENCE [LARGE SCALE GENOMIC DNA]</scope>
    <source>
        <strain evidence="2 3">DSM 40593</strain>
    </source>
</reference>
<dbReference type="InterPro" id="IPR021145">
    <property type="entry name" value="Portal_protein_SPP1_Gp6-like"/>
</dbReference>
<name>N0D073_STRMI</name>
<dbReference type="EMBL" id="CP005080">
    <property type="protein sequence ID" value="AGK78627.1"/>
    <property type="molecule type" value="Genomic_DNA"/>
</dbReference>
<dbReference type="HOGENOM" id="CLU_596847_0_0_11"/>
<evidence type="ECO:0000256" key="1">
    <source>
        <dbReference type="SAM" id="MobiDB-lite"/>
    </source>
</evidence>
<evidence type="ECO:0000313" key="3">
    <source>
        <dbReference type="Proteomes" id="UP000013304"/>
    </source>
</evidence>
<proteinExistence type="predicted"/>
<dbReference type="Pfam" id="PF05133">
    <property type="entry name" value="SPP1_portal"/>
    <property type="match status" value="1"/>
</dbReference>
<dbReference type="Proteomes" id="UP000013304">
    <property type="component" value="Chromosome"/>
</dbReference>
<feature type="compositionally biased region" description="Acidic residues" evidence="1">
    <location>
        <begin position="483"/>
        <end position="495"/>
    </location>
</feature>
<dbReference type="PATRIC" id="fig|1303692.3.peg.3723"/>